<dbReference type="Gene3D" id="1.10.510.10">
    <property type="entry name" value="Transferase(Phosphotransferase) domain 1"/>
    <property type="match status" value="1"/>
</dbReference>
<name>A0ABQ9XSP1_9EUKA</name>
<keyword evidence="9" id="KW-1185">Reference proteome</keyword>
<sequence length="1096" mass="123810">MMLKDLLVLVTESDWALSTIPDVEYIKPLEQYCEKVKPCDVPITFPKLLSFIGRAYEDELCRICESSIPSFFLVWTGSDIDDNLLREIGNCLEIMTSTNRSTSTFLARHTTQFLAFLDHFEIRESSVPSLTILSWLCFSPNLEVSKMALKTLNSQSKPDSGAYSFLRELKVPLPSTARSSKLVPFAGRLCSSLAAQVSQIQSLFTEPSSAHPAISAHSAPLPGESPLLTENIVVAIIVEELSLLKTMLINSDATFQKILVDSEYVYLLKYTIVTCLDLLRHLKCISNCPADRSAALTQILDMSWSCAISSVSHGENPFRPEIEYTFSNIPQLCSLVELTCRVSSPSSHQFLMIAAIIAIFPDLLPQVLEENVVQRVINISKPMVGRTTNAEFHRRLVCTFVILICNYDDYTQNKDKLKRIRKMQFERVLRPAKHYLHFVLQREEYILQDDSSDEDQSTLVTDLLARTWTYSLWGDRNPTGLQLKSSVEMTNVIEVPDGYSFVKPISSGGFGSVVEMMKNSTRKHYAGKMIPCVTPKDNERIDHEVNRLRKFVHPGIVQLKEVVSMGNLKVIVMELGGQSLAEIMKDYTERKVLMPRDAVYRVMVDITSALAMMHSEEGGRTAHRDVKMENILLFPGGHFKLCDLGATESEVESSTRSVMSQQYVSPERIESETGKATCSSDVWALGIVLHWLLFGEPPFKSKSLLKLGREIESFRVSMIGSGCGGEERALLMRILDPNPVTRVTSCQLGSFGVFRCLVNTKSAVWRLKDADDRENKEKARKSEKALEMEKNTLKQAEAMNKRKDAELNSLKEKLDKSESERKEAEAKVSRLEQQLKTEQATNSRLTEEMRERNETISRLQQDKKLSDDHKSEHQRLNCSTDHSGHSFVSFEFGTIVARLSFIIKTKLKATLGVGIISSSLSNEALMDYFPNLKGGAGWELHPNGLWVRQHYKNANRGSACLTGREGQRVVLEADGREGKRTLKLSQDGETQPFFFTNIPVPFRFANRNHHHGPLPYYSSHRYHMIVNFSSSHPPIDIEKAKERICDDSQAIHPMMLKDLLDLVTESDWALSTIPDVEYIKPLEQYCEQVKPCDVPV</sequence>
<evidence type="ECO:0000259" key="7">
    <source>
        <dbReference type="PROSITE" id="PS50011"/>
    </source>
</evidence>
<accession>A0ABQ9XSP1</accession>
<keyword evidence="4 8" id="KW-0418">Kinase</keyword>
<feature type="compositionally biased region" description="Basic and acidic residues" evidence="6">
    <location>
        <begin position="799"/>
        <end position="835"/>
    </location>
</feature>
<keyword evidence="2 8" id="KW-0808">Transferase</keyword>
<evidence type="ECO:0000256" key="3">
    <source>
        <dbReference type="ARBA" id="ARBA00022741"/>
    </source>
</evidence>
<reference evidence="8 9" key="1">
    <citation type="journal article" date="2022" name="bioRxiv">
        <title>Genomics of Preaxostyla Flagellates Illuminates Evolutionary Transitions and the Path Towards Mitochondrial Loss.</title>
        <authorList>
            <person name="Novak L.V.F."/>
            <person name="Treitli S.C."/>
            <person name="Pyrih J."/>
            <person name="Halakuc P."/>
            <person name="Pipaliya S.V."/>
            <person name="Vacek V."/>
            <person name="Brzon O."/>
            <person name="Soukal P."/>
            <person name="Eme L."/>
            <person name="Dacks J.B."/>
            <person name="Karnkowska A."/>
            <person name="Elias M."/>
            <person name="Hampl V."/>
        </authorList>
    </citation>
    <scope>NUCLEOTIDE SEQUENCE [LARGE SCALE GENOMIC DNA]</scope>
    <source>
        <strain evidence="8">NAU3</strain>
        <tissue evidence="8">Gut</tissue>
    </source>
</reference>
<dbReference type="Proteomes" id="UP001281761">
    <property type="component" value="Unassembled WGS sequence"/>
</dbReference>
<feature type="region of interest" description="Disordered" evidence="6">
    <location>
        <begin position="771"/>
        <end position="870"/>
    </location>
</feature>
<organism evidence="8 9">
    <name type="scientific">Blattamonas nauphoetae</name>
    <dbReference type="NCBI Taxonomy" id="2049346"/>
    <lineage>
        <taxon>Eukaryota</taxon>
        <taxon>Metamonada</taxon>
        <taxon>Preaxostyla</taxon>
        <taxon>Oxymonadida</taxon>
        <taxon>Blattamonas</taxon>
    </lineage>
</organism>
<keyword evidence="3" id="KW-0547">Nucleotide-binding</keyword>
<proteinExistence type="predicted"/>
<dbReference type="PANTHER" id="PTHR24345:SF0">
    <property type="entry name" value="CELL CYCLE SERINE_THREONINE-PROTEIN KINASE CDC5_MSD2"/>
    <property type="match status" value="1"/>
</dbReference>
<feature type="compositionally biased region" description="Basic and acidic residues" evidence="6">
    <location>
        <begin position="771"/>
        <end position="792"/>
    </location>
</feature>
<dbReference type="Pfam" id="PF00069">
    <property type="entry name" value="Pkinase"/>
    <property type="match status" value="1"/>
</dbReference>
<gene>
    <name evidence="8" type="ORF">BLNAU_10736</name>
</gene>
<dbReference type="SUPFAM" id="SSF56112">
    <property type="entry name" value="Protein kinase-like (PK-like)"/>
    <property type="match status" value="1"/>
</dbReference>
<dbReference type="EC" id="2.7.11.1" evidence="8"/>
<evidence type="ECO:0000313" key="9">
    <source>
        <dbReference type="Proteomes" id="UP001281761"/>
    </source>
</evidence>
<dbReference type="GO" id="GO:0004674">
    <property type="term" value="F:protein serine/threonine kinase activity"/>
    <property type="evidence" value="ECO:0007669"/>
    <property type="project" value="UniProtKB-EC"/>
</dbReference>
<keyword evidence="1" id="KW-0723">Serine/threonine-protein kinase</keyword>
<protein>
    <submittedName>
        <fullName evidence="8">CBL-interacting protein kinase 3</fullName>
        <ecNumber evidence="8">2.7.11.1</ecNumber>
    </submittedName>
</protein>
<feature type="compositionally biased region" description="Basic and acidic residues" evidence="6">
    <location>
        <begin position="845"/>
        <end position="870"/>
    </location>
</feature>
<comment type="caution">
    <text evidence="8">The sequence shown here is derived from an EMBL/GenBank/DDBJ whole genome shotgun (WGS) entry which is preliminary data.</text>
</comment>
<dbReference type="PROSITE" id="PS50011">
    <property type="entry name" value="PROTEIN_KINASE_DOM"/>
    <property type="match status" value="1"/>
</dbReference>
<feature type="domain" description="Protein kinase" evidence="7">
    <location>
        <begin position="499"/>
        <end position="754"/>
    </location>
</feature>
<dbReference type="PANTHER" id="PTHR24345">
    <property type="entry name" value="SERINE/THREONINE-PROTEIN KINASE PLK"/>
    <property type="match status" value="1"/>
</dbReference>
<evidence type="ECO:0000256" key="4">
    <source>
        <dbReference type="ARBA" id="ARBA00022777"/>
    </source>
</evidence>
<evidence type="ECO:0000256" key="2">
    <source>
        <dbReference type="ARBA" id="ARBA00022679"/>
    </source>
</evidence>
<evidence type="ECO:0000256" key="5">
    <source>
        <dbReference type="ARBA" id="ARBA00022840"/>
    </source>
</evidence>
<dbReference type="InterPro" id="IPR000719">
    <property type="entry name" value="Prot_kinase_dom"/>
</dbReference>
<keyword evidence="5" id="KW-0067">ATP-binding</keyword>
<evidence type="ECO:0000256" key="6">
    <source>
        <dbReference type="SAM" id="MobiDB-lite"/>
    </source>
</evidence>
<dbReference type="CDD" id="cd14014">
    <property type="entry name" value="STKc_PknB_like"/>
    <property type="match status" value="1"/>
</dbReference>
<dbReference type="SMART" id="SM00220">
    <property type="entry name" value="S_TKc"/>
    <property type="match status" value="1"/>
</dbReference>
<evidence type="ECO:0000313" key="8">
    <source>
        <dbReference type="EMBL" id="KAK2954237.1"/>
    </source>
</evidence>
<dbReference type="InterPro" id="IPR011009">
    <property type="entry name" value="Kinase-like_dom_sf"/>
</dbReference>
<dbReference type="EMBL" id="JARBJD010000080">
    <property type="protein sequence ID" value="KAK2954237.1"/>
    <property type="molecule type" value="Genomic_DNA"/>
</dbReference>
<evidence type="ECO:0000256" key="1">
    <source>
        <dbReference type="ARBA" id="ARBA00022527"/>
    </source>
</evidence>